<organism evidence="1 2">
    <name type="scientific">Robertmurraya beringensis</name>
    <dbReference type="NCBI Taxonomy" id="641660"/>
    <lineage>
        <taxon>Bacteria</taxon>
        <taxon>Bacillati</taxon>
        <taxon>Bacillota</taxon>
        <taxon>Bacilli</taxon>
        <taxon>Bacillales</taxon>
        <taxon>Bacillaceae</taxon>
        <taxon>Robertmurraya</taxon>
    </lineage>
</organism>
<comment type="caution">
    <text evidence="1">The sequence shown here is derived from an EMBL/GenBank/DDBJ whole genome shotgun (WGS) entry which is preliminary data.</text>
</comment>
<keyword evidence="2" id="KW-1185">Reference proteome</keyword>
<accession>A0ABV6L2L6</accession>
<protein>
    <submittedName>
        <fullName evidence="1">Kinase-associated lipoprotein B</fullName>
    </submittedName>
</protein>
<keyword evidence="1" id="KW-0808">Transferase</keyword>
<dbReference type="SMART" id="SM01298">
    <property type="entry name" value="KapB"/>
    <property type="match status" value="1"/>
</dbReference>
<evidence type="ECO:0000313" key="1">
    <source>
        <dbReference type="EMBL" id="MFC0478348.1"/>
    </source>
</evidence>
<keyword evidence="1" id="KW-0418">Kinase</keyword>
<sequence length="125" mass="14270">MSDIQIGDKVTAIYKTGKYIGEVTNLRPETILVRVLAVVTHPTQGDLHSHKDADVPLFHERRALAYREQANIPAKMVKPYSDEIPEYKESLKDAIQKLRDQLSGDDSLWAKKSLENISTLEKEYF</sequence>
<proteinExistence type="predicted"/>
<dbReference type="RefSeq" id="WP_377059260.1">
    <property type="nucleotide sequence ID" value="NZ_JBHLUU010000128.1"/>
</dbReference>
<dbReference type="InterPro" id="IPR014916">
    <property type="entry name" value="KapB"/>
</dbReference>
<reference evidence="1 2" key="1">
    <citation type="submission" date="2024-09" db="EMBL/GenBank/DDBJ databases">
        <authorList>
            <person name="Sun Q."/>
            <person name="Mori K."/>
        </authorList>
    </citation>
    <scope>NUCLEOTIDE SEQUENCE [LARGE SCALE GENOMIC DNA]</scope>
    <source>
        <strain evidence="1 2">CGMCC 1.9126</strain>
    </source>
</reference>
<dbReference type="Proteomes" id="UP001589738">
    <property type="component" value="Unassembled WGS sequence"/>
</dbReference>
<evidence type="ECO:0000313" key="2">
    <source>
        <dbReference type="Proteomes" id="UP001589738"/>
    </source>
</evidence>
<dbReference type="GO" id="GO:0016301">
    <property type="term" value="F:kinase activity"/>
    <property type="evidence" value="ECO:0007669"/>
    <property type="project" value="UniProtKB-KW"/>
</dbReference>
<keyword evidence="1" id="KW-0449">Lipoprotein</keyword>
<gene>
    <name evidence="1" type="ORF">ACFFHF_24470</name>
</gene>
<dbReference type="EMBL" id="JBHLUU010000128">
    <property type="protein sequence ID" value="MFC0478348.1"/>
    <property type="molecule type" value="Genomic_DNA"/>
</dbReference>
<dbReference type="Pfam" id="PF08810">
    <property type="entry name" value="KapB"/>
    <property type="match status" value="1"/>
</dbReference>
<name>A0ABV6L2L6_9BACI</name>
<dbReference type="InterPro" id="IPR038080">
    <property type="entry name" value="KapB_sf"/>
</dbReference>
<dbReference type="SUPFAM" id="SSF141251">
    <property type="entry name" value="Kinase-associated protein B-like"/>
    <property type="match status" value="1"/>
</dbReference>
<dbReference type="Gene3D" id="2.30.30.430">
    <property type="entry name" value="Kinase associated protein B domain"/>
    <property type="match status" value="1"/>
</dbReference>